<feature type="compositionally biased region" description="Basic and acidic residues" evidence="8">
    <location>
        <begin position="199"/>
        <end position="210"/>
    </location>
</feature>
<comment type="function">
    <text evidence="5">Putative transcription factor required for axon growth and guidance in the central and peripheral nervous systems. Repels CNS axons away from the midline by promoting the expression of the midline repellent sli and its receptor robo.</text>
</comment>
<keyword evidence="6" id="KW-0863">Zinc-finger</keyword>
<evidence type="ECO:0000256" key="4">
    <source>
        <dbReference type="ARBA" id="ARBA00023242"/>
    </source>
</evidence>
<dbReference type="GO" id="GO:0006357">
    <property type="term" value="P:regulation of transcription by RNA polymerase II"/>
    <property type="evidence" value="ECO:0007669"/>
    <property type="project" value="TreeGrafter"/>
</dbReference>
<dbReference type="GO" id="GO:0007526">
    <property type="term" value="P:larval somatic muscle development"/>
    <property type="evidence" value="ECO:0007669"/>
    <property type="project" value="UniProtKB-ARBA"/>
</dbReference>
<feature type="domain" description="BTB" evidence="9">
    <location>
        <begin position="113"/>
        <end position="178"/>
    </location>
</feature>
<dbReference type="CDD" id="cd18315">
    <property type="entry name" value="BTB_POZ_BAB-like"/>
    <property type="match status" value="1"/>
</dbReference>
<keyword evidence="7" id="KW-0175">Coiled coil</keyword>
<dbReference type="Gene3D" id="3.30.710.10">
    <property type="entry name" value="Potassium Channel Kv1.1, Chain A"/>
    <property type="match status" value="1"/>
</dbReference>
<dbReference type="InterPro" id="IPR011333">
    <property type="entry name" value="SKP1/BTB/POZ_sf"/>
</dbReference>
<evidence type="ECO:0000256" key="3">
    <source>
        <dbReference type="ARBA" id="ARBA00022902"/>
    </source>
</evidence>
<dbReference type="GO" id="GO:0045476">
    <property type="term" value="P:nurse cell apoptotic process"/>
    <property type="evidence" value="ECO:0007669"/>
    <property type="project" value="UniProtKB-ARBA"/>
</dbReference>
<dbReference type="InterPro" id="IPR036236">
    <property type="entry name" value="Znf_C2H2_sf"/>
</dbReference>
<dbReference type="PROSITE" id="PS50097">
    <property type="entry name" value="BTB"/>
    <property type="match status" value="1"/>
</dbReference>
<feature type="compositionally biased region" description="Polar residues" evidence="8">
    <location>
        <begin position="257"/>
        <end position="277"/>
    </location>
</feature>
<evidence type="ECO:0000256" key="8">
    <source>
        <dbReference type="SAM" id="MobiDB-lite"/>
    </source>
</evidence>
<dbReference type="EMBL" id="IACT01005139">
    <property type="protein sequence ID" value="LAC24305.1"/>
    <property type="molecule type" value="mRNA"/>
</dbReference>
<dbReference type="PANTHER" id="PTHR23110:SF111">
    <property type="entry name" value="LONGITUDINALS LACKING PROTEIN, ISOFORMS F_I_K_T"/>
    <property type="match status" value="1"/>
</dbReference>
<feature type="compositionally biased region" description="Polar residues" evidence="8">
    <location>
        <begin position="567"/>
        <end position="576"/>
    </location>
</feature>
<feature type="region of interest" description="Disordered" evidence="8">
    <location>
        <begin position="609"/>
        <end position="636"/>
    </location>
</feature>
<feature type="domain" description="C2H2-type" evidence="10">
    <location>
        <begin position="1034"/>
        <end position="1061"/>
    </location>
</feature>
<keyword evidence="6" id="KW-0479">Metal-binding</keyword>
<feature type="compositionally biased region" description="Low complexity" evidence="8">
    <location>
        <begin position="539"/>
        <end position="566"/>
    </location>
</feature>
<dbReference type="GO" id="GO:0005634">
    <property type="term" value="C:nucleus"/>
    <property type="evidence" value="ECO:0007669"/>
    <property type="project" value="TreeGrafter"/>
</dbReference>
<evidence type="ECO:0000256" key="1">
    <source>
        <dbReference type="ARBA" id="ARBA00022473"/>
    </source>
</evidence>
<feature type="compositionally biased region" description="Low complexity" evidence="8">
    <location>
        <begin position="614"/>
        <end position="635"/>
    </location>
</feature>
<accession>A0A6A7G2W3</accession>
<dbReference type="GO" id="GO:0008406">
    <property type="term" value="P:gonad development"/>
    <property type="evidence" value="ECO:0007669"/>
    <property type="project" value="UniProtKB-ARBA"/>
</dbReference>
<dbReference type="GO" id="GO:0048813">
    <property type="term" value="P:dendrite morphogenesis"/>
    <property type="evidence" value="ECO:0007669"/>
    <property type="project" value="UniProtKB-ARBA"/>
</dbReference>
<protein>
    <submittedName>
        <fullName evidence="11">Protein bric-a-brac 1-like</fullName>
    </submittedName>
</protein>
<dbReference type="PROSITE" id="PS00028">
    <property type="entry name" value="ZINC_FINGER_C2H2_1"/>
    <property type="match status" value="1"/>
</dbReference>
<dbReference type="PROSITE" id="PS50157">
    <property type="entry name" value="ZINC_FINGER_C2H2_2"/>
    <property type="match status" value="1"/>
</dbReference>
<dbReference type="GO" id="GO:0016199">
    <property type="term" value="P:axon midline choice point recognition"/>
    <property type="evidence" value="ECO:0007669"/>
    <property type="project" value="UniProtKB-ARBA"/>
</dbReference>
<evidence type="ECO:0000256" key="7">
    <source>
        <dbReference type="SAM" id="Coils"/>
    </source>
</evidence>
<evidence type="ECO:0000259" key="10">
    <source>
        <dbReference type="PROSITE" id="PS50157"/>
    </source>
</evidence>
<dbReference type="SUPFAM" id="SSF57667">
    <property type="entry name" value="beta-beta-alpha zinc fingers"/>
    <property type="match status" value="1"/>
</dbReference>
<evidence type="ECO:0000256" key="2">
    <source>
        <dbReference type="ARBA" id="ARBA00022782"/>
    </source>
</evidence>
<dbReference type="GO" id="GO:0008270">
    <property type="term" value="F:zinc ion binding"/>
    <property type="evidence" value="ECO:0007669"/>
    <property type="project" value="UniProtKB-KW"/>
</dbReference>
<dbReference type="GO" id="GO:0007464">
    <property type="term" value="P:R3/R4 cell fate commitment"/>
    <property type="evidence" value="ECO:0007669"/>
    <property type="project" value="UniProtKB-ARBA"/>
</dbReference>
<dbReference type="SMART" id="SM00225">
    <property type="entry name" value="BTB"/>
    <property type="match status" value="1"/>
</dbReference>
<dbReference type="GO" id="GO:0035167">
    <property type="term" value="P:larval lymph gland hemopoiesis"/>
    <property type="evidence" value="ECO:0007669"/>
    <property type="project" value="UniProtKB-ARBA"/>
</dbReference>
<keyword evidence="1" id="KW-0217">Developmental protein</keyword>
<feature type="compositionally biased region" description="Low complexity" evidence="8">
    <location>
        <begin position="455"/>
        <end position="483"/>
    </location>
</feature>
<keyword evidence="4" id="KW-0539">Nucleus</keyword>
<dbReference type="GO" id="GO:0045467">
    <property type="term" value="P:R7 cell development"/>
    <property type="evidence" value="ECO:0007669"/>
    <property type="project" value="UniProtKB-ARBA"/>
</dbReference>
<feature type="compositionally biased region" description="Polar residues" evidence="8">
    <location>
        <begin position="330"/>
        <end position="342"/>
    </location>
</feature>
<dbReference type="AlphaFoldDB" id="A0A6A7G2W3"/>
<dbReference type="InterPro" id="IPR000210">
    <property type="entry name" value="BTB/POZ_dom"/>
</dbReference>
<feature type="region of interest" description="Disordered" evidence="8">
    <location>
        <begin position="808"/>
        <end position="903"/>
    </location>
</feature>
<evidence type="ECO:0000256" key="5">
    <source>
        <dbReference type="ARBA" id="ARBA00037382"/>
    </source>
</evidence>
<evidence type="ECO:0000259" key="9">
    <source>
        <dbReference type="PROSITE" id="PS50097"/>
    </source>
</evidence>
<dbReference type="SMART" id="SM00355">
    <property type="entry name" value="ZnF_C2H2"/>
    <property type="match status" value="4"/>
</dbReference>
<feature type="compositionally biased region" description="Low complexity" evidence="8">
    <location>
        <begin position="872"/>
        <end position="886"/>
    </location>
</feature>
<dbReference type="PANTHER" id="PTHR23110">
    <property type="entry name" value="BTB DOMAIN TRANSCRIPTION FACTOR"/>
    <property type="match status" value="1"/>
</dbReference>
<sequence length="1148" mass="123742">MSTSTSSSNAAVGATLLGESNGLGGDAMKLNDAAVAPSTTLATTTAAVTSAGGYAAAAPITSVVSTAPAAVATTAPPSSPAVATGDLLELQWMDHQRIFSQTIIDLRNKHLFTDVTLACDGQFYPVHKFVLATCSEFFSAMFEWTPCVSPILVINNMLTRDLEALLDFMYTGEASVRECHLEQVMKAAQSLRVRGLAHLEESRPVMHKPDTSVTTSTSASAYTTTSQGQQSDTGMSQVTQNRARHTAANHLQHQHLPVSTPSSLTAKQSPASSTHSAGNEPPAKRRRPESGDDVSLPPLPRQIPPAATLPSAAKPPVSLPSITSLTSPLNDTSLPRSYSSQKHLPPPSHNYHNPARPQQQQQPHGHHSSYLPPPAPTATSTSSSGVVSNPQHSQSSSPQAAVQQYPNASGSSGGVSPRHSLSPHSPITRPTTLPPTSNRHLQQLLSAPTSVTALQQQMPRTQQQQLEQRYSSQQQQQQQMLHPQQIQYEEMKRKSLLQQQQQLKQQQLQQQQQQLQQQRQLLQQQLYQQARQSANTSGQQQQRQHYQQQQQHHYQQQQPQHNYQQQATEISSQLHQRLSRNRENLVHKSSPPQQQKQLQRYSGAITVATDCSDSSNSSSNTPTGNNNNLLTGNNNIDVTNTGTGSLSNISCSNNPANHHASSSRTASRAPSTSGVVLDAGPLTPMEQQIISELGAATTDHSANSAADASTAAVAVAVSHGGEGGAGNASGAPNADDKTVVVVDDDGGAAHHDEMLDVLVNEDSLYAFNDETGDPEDAGAKMKLEVKEEKPYLKEEVTANSIIQHQEQDIKSEMSDESEQQDVTGNAGTEQEKQQDGTTAATDLQTKDRRSSRPRSNIRPAIQLTKRRRRKTSTSNSSSTQTSSGTSAAESFADATSDPSASAEHAHDLLVAETEELSQGGEMELVTGTSENTAVCLLDTTSSNVDSAIDTAGPMDIDDAEMPLGDDEEEELLLALPGSSGISTAGYTTDDLGVGAHSSVIIDISRGYMGIDDSAATAITGHASGSGIVKCTTRFKCPQCPKVCLKSETLAKHLETHRSKQYSCVSCEFITISIEEFRNHRKSHMNKKCPKCDFYTKRADALKKHMAHHVGNQRNRDVNTHCDICDFASKNITALKNHMKYHHDVINPI</sequence>
<feature type="compositionally biased region" description="Polar residues" evidence="8">
    <location>
        <begin position="422"/>
        <end position="438"/>
    </location>
</feature>
<dbReference type="InterPro" id="IPR051095">
    <property type="entry name" value="Dros_DevTransReg"/>
</dbReference>
<keyword evidence="6" id="KW-0862">Zinc</keyword>
<feature type="region of interest" description="Disordered" evidence="8">
    <location>
        <begin position="649"/>
        <end position="679"/>
    </location>
</feature>
<dbReference type="Gene3D" id="3.30.160.60">
    <property type="entry name" value="Classic Zinc Finger"/>
    <property type="match status" value="2"/>
</dbReference>
<feature type="compositionally biased region" description="Low complexity" evidence="8">
    <location>
        <begin position="377"/>
        <end position="404"/>
    </location>
</feature>
<evidence type="ECO:0000313" key="11">
    <source>
        <dbReference type="EMBL" id="LAC24305.1"/>
    </source>
</evidence>
<feature type="compositionally biased region" description="Low complexity" evidence="8">
    <location>
        <begin position="315"/>
        <end position="329"/>
    </location>
</feature>
<feature type="region of interest" description="Disordered" evidence="8">
    <location>
        <begin position="453"/>
        <end position="483"/>
    </location>
</feature>
<feature type="compositionally biased region" description="Low complexity" evidence="8">
    <location>
        <begin position="650"/>
        <end position="673"/>
    </location>
</feature>
<feature type="coiled-coil region" evidence="7">
    <location>
        <begin position="493"/>
        <end position="532"/>
    </location>
</feature>
<name>A0A6A7G2W3_9CRUS</name>
<evidence type="ECO:0000256" key="6">
    <source>
        <dbReference type="PROSITE-ProRule" id="PRU00042"/>
    </source>
</evidence>
<proteinExistence type="evidence at transcript level"/>
<dbReference type="InterPro" id="IPR013087">
    <property type="entry name" value="Znf_C2H2_type"/>
</dbReference>
<feature type="region of interest" description="Disordered" evidence="8">
    <location>
        <begin position="199"/>
        <end position="438"/>
    </location>
</feature>
<dbReference type="SUPFAM" id="SSF54695">
    <property type="entry name" value="POZ domain"/>
    <property type="match status" value="1"/>
</dbReference>
<feature type="region of interest" description="Disordered" evidence="8">
    <location>
        <begin position="533"/>
        <end position="576"/>
    </location>
</feature>
<feature type="compositionally biased region" description="Low complexity" evidence="8">
    <location>
        <begin position="211"/>
        <end position="237"/>
    </location>
</feature>
<keyword evidence="2" id="KW-0221">Differentiation</keyword>
<keyword evidence="3" id="KW-0524">Neurogenesis</keyword>
<dbReference type="Pfam" id="PF00651">
    <property type="entry name" value="BTB"/>
    <property type="match status" value="1"/>
</dbReference>
<reference evidence="11" key="1">
    <citation type="submission" date="2017-11" db="EMBL/GenBank/DDBJ databases">
        <title>The sensing device of the deep-sea amphipod.</title>
        <authorList>
            <person name="Kobayashi H."/>
            <person name="Nagahama T."/>
            <person name="Arai W."/>
            <person name="Sasagawa Y."/>
            <person name="Umeda M."/>
            <person name="Hayashi T."/>
            <person name="Nikaido I."/>
            <person name="Watanabe H."/>
            <person name="Oguri K."/>
            <person name="Kitazato H."/>
            <person name="Fujioka K."/>
            <person name="Kido Y."/>
            <person name="Takami H."/>
        </authorList>
    </citation>
    <scope>NUCLEOTIDE SEQUENCE</scope>
    <source>
        <tissue evidence="11">Whole body</tissue>
    </source>
</reference>
<organism evidence="11">
    <name type="scientific">Hirondellea gigas</name>
    <dbReference type="NCBI Taxonomy" id="1518452"/>
    <lineage>
        <taxon>Eukaryota</taxon>
        <taxon>Metazoa</taxon>
        <taxon>Ecdysozoa</taxon>
        <taxon>Arthropoda</taxon>
        <taxon>Crustacea</taxon>
        <taxon>Multicrustacea</taxon>
        <taxon>Malacostraca</taxon>
        <taxon>Eumalacostraca</taxon>
        <taxon>Peracarida</taxon>
        <taxon>Amphipoda</taxon>
        <taxon>Amphilochidea</taxon>
        <taxon>Lysianassida</taxon>
        <taxon>Lysianassidira</taxon>
        <taxon>Lysianassoidea</taxon>
        <taxon>Lysianassidae</taxon>
        <taxon>Hirondellea</taxon>
    </lineage>
</organism>